<feature type="domain" description="TfoX N-terminal" evidence="1">
    <location>
        <begin position="13"/>
        <end position="73"/>
    </location>
</feature>
<dbReference type="EMBL" id="QGDI01000001">
    <property type="protein sequence ID" value="PWJ15156.1"/>
    <property type="molecule type" value="Genomic_DNA"/>
</dbReference>
<proteinExistence type="predicted"/>
<dbReference type="SUPFAM" id="SSF159894">
    <property type="entry name" value="YgaC/TfoX-N like"/>
    <property type="match status" value="1"/>
</dbReference>
<dbReference type="RefSeq" id="WP_109724980.1">
    <property type="nucleotide sequence ID" value="NZ_QGDI01000001.1"/>
</dbReference>
<evidence type="ECO:0000259" key="1">
    <source>
        <dbReference type="Pfam" id="PF04993"/>
    </source>
</evidence>
<accession>A0A315Y3B8</accession>
<evidence type="ECO:0000313" key="2">
    <source>
        <dbReference type="EMBL" id="PWJ15156.1"/>
    </source>
</evidence>
<protein>
    <submittedName>
        <fullName evidence="2">TfoX-like protein</fullName>
    </submittedName>
</protein>
<comment type="caution">
    <text evidence="2">The sequence shown here is derived from an EMBL/GenBank/DDBJ whole genome shotgun (WGS) entry which is preliminary data.</text>
</comment>
<organism evidence="2 3">
    <name type="scientific">Ruminococcus flavefaciens</name>
    <dbReference type="NCBI Taxonomy" id="1265"/>
    <lineage>
        <taxon>Bacteria</taxon>
        <taxon>Bacillati</taxon>
        <taxon>Bacillota</taxon>
        <taxon>Clostridia</taxon>
        <taxon>Eubacteriales</taxon>
        <taxon>Oscillospiraceae</taxon>
        <taxon>Ruminococcus</taxon>
    </lineage>
</organism>
<gene>
    <name evidence="2" type="ORF">IE37_00047</name>
</gene>
<evidence type="ECO:0000313" key="3">
    <source>
        <dbReference type="Proteomes" id="UP000245720"/>
    </source>
</evidence>
<name>A0A315Y3B8_RUMFL</name>
<sequence>MASSKDYLNFILEQLSELDGITYRAMMGEFIIYYQNKIIGGVYDDRLLVKDVRSARELMPDAPLELPYDGAKKMILVTEVDDKDFLNNLITSVYEELPAKKNK</sequence>
<dbReference type="Gene3D" id="3.30.1460.30">
    <property type="entry name" value="YgaC/TfoX-N like chaperone"/>
    <property type="match status" value="1"/>
</dbReference>
<reference evidence="2 3" key="1">
    <citation type="submission" date="2018-05" db="EMBL/GenBank/DDBJ databases">
        <title>The Hungate 1000. A catalogue of reference genomes from the rumen microbiome.</title>
        <authorList>
            <person name="Kelly W."/>
        </authorList>
    </citation>
    <scope>NUCLEOTIDE SEQUENCE [LARGE SCALE GENOMIC DNA]</scope>
    <source>
        <strain evidence="2 3">SAb67</strain>
    </source>
</reference>
<dbReference type="AlphaFoldDB" id="A0A315Y3B8"/>
<dbReference type="OrthoDB" id="9803291at2"/>
<dbReference type="Proteomes" id="UP000245720">
    <property type="component" value="Unassembled WGS sequence"/>
</dbReference>
<dbReference type="Pfam" id="PF04993">
    <property type="entry name" value="TfoX_N"/>
    <property type="match status" value="1"/>
</dbReference>
<dbReference type="InterPro" id="IPR007076">
    <property type="entry name" value="TfoX_N"/>
</dbReference>